<reference evidence="1 2" key="2">
    <citation type="journal article" date="2022" name="Mol. Ecol. Resour.">
        <title>The genomes of chicory, endive, great burdock and yacon provide insights into Asteraceae paleo-polyploidization history and plant inulin production.</title>
        <authorList>
            <person name="Fan W."/>
            <person name="Wang S."/>
            <person name="Wang H."/>
            <person name="Wang A."/>
            <person name="Jiang F."/>
            <person name="Liu H."/>
            <person name="Zhao H."/>
            <person name="Xu D."/>
            <person name="Zhang Y."/>
        </authorList>
    </citation>
    <scope>NUCLEOTIDE SEQUENCE [LARGE SCALE GENOMIC DNA]</scope>
    <source>
        <strain evidence="2">cv. Niubang</strain>
    </source>
</reference>
<keyword evidence="2" id="KW-1185">Reference proteome</keyword>
<dbReference type="Proteomes" id="UP001055879">
    <property type="component" value="Linkage Group LG11"/>
</dbReference>
<comment type="caution">
    <text evidence="1">The sequence shown here is derived from an EMBL/GenBank/DDBJ whole genome shotgun (WGS) entry which is preliminary data.</text>
</comment>
<organism evidence="1 2">
    <name type="scientific">Arctium lappa</name>
    <name type="common">Greater burdock</name>
    <name type="synonym">Lappa major</name>
    <dbReference type="NCBI Taxonomy" id="4217"/>
    <lineage>
        <taxon>Eukaryota</taxon>
        <taxon>Viridiplantae</taxon>
        <taxon>Streptophyta</taxon>
        <taxon>Embryophyta</taxon>
        <taxon>Tracheophyta</taxon>
        <taxon>Spermatophyta</taxon>
        <taxon>Magnoliopsida</taxon>
        <taxon>eudicotyledons</taxon>
        <taxon>Gunneridae</taxon>
        <taxon>Pentapetalae</taxon>
        <taxon>asterids</taxon>
        <taxon>campanulids</taxon>
        <taxon>Asterales</taxon>
        <taxon>Asteraceae</taxon>
        <taxon>Carduoideae</taxon>
        <taxon>Cardueae</taxon>
        <taxon>Arctiinae</taxon>
        <taxon>Arctium</taxon>
    </lineage>
</organism>
<evidence type="ECO:0000313" key="1">
    <source>
        <dbReference type="EMBL" id="KAI3692507.1"/>
    </source>
</evidence>
<proteinExistence type="predicted"/>
<gene>
    <name evidence="1" type="ORF">L6452_32324</name>
</gene>
<protein>
    <submittedName>
        <fullName evidence="1">Uncharacterized protein</fullName>
    </submittedName>
</protein>
<dbReference type="EMBL" id="CM042057">
    <property type="protein sequence ID" value="KAI3692507.1"/>
    <property type="molecule type" value="Genomic_DNA"/>
</dbReference>
<sequence length="165" mass="17890">MRTRGSVRTATDSTENVNAADAANPSVAATREGRGRGRGRPPSAQVSVTSGRGRGRPQGTGQEAPVITDDVLAERITQILQATLPNMIAALVGVRNEKQQVSPRQGKTRDNLGNSGKKDMFYLRWCIWVLFEQTIEVIISHVGQLVLGRASRLRPKPLSTVFVTS</sequence>
<reference evidence="2" key="1">
    <citation type="journal article" date="2022" name="Mol. Ecol. Resour.">
        <title>The genomes of chicory, endive, great burdock and yacon provide insights into Asteraceae palaeo-polyploidization history and plant inulin production.</title>
        <authorList>
            <person name="Fan W."/>
            <person name="Wang S."/>
            <person name="Wang H."/>
            <person name="Wang A."/>
            <person name="Jiang F."/>
            <person name="Liu H."/>
            <person name="Zhao H."/>
            <person name="Xu D."/>
            <person name="Zhang Y."/>
        </authorList>
    </citation>
    <scope>NUCLEOTIDE SEQUENCE [LARGE SCALE GENOMIC DNA]</scope>
    <source>
        <strain evidence="2">cv. Niubang</strain>
    </source>
</reference>
<evidence type="ECO:0000313" key="2">
    <source>
        <dbReference type="Proteomes" id="UP001055879"/>
    </source>
</evidence>
<accession>A0ACB8Z406</accession>
<name>A0ACB8Z406_ARCLA</name>